<dbReference type="Proteomes" id="UP000000346">
    <property type="component" value="Chromosome"/>
</dbReference>
<evidence type="ECO:0000259" key="2">
    <source>
        <dbReference type="Pfam" id="PF03749"/>
    </source>
</evidence>
<dbReference type="NCBIfam" id="TIGR00230">
    <property type="entry name" value="sfsA"/>
    <property type="match status" value="1"/>
</dbReference>
<dbReference type="EMBL" id="CP001742">
    <property type="protein sequence ID" value="ADL18480.1"/>
    <property type="molecule type" value="Genomic_DNA"/>
</dbReference>
<dbReference type="RefSeq" id="WP_013265992.1">
    <property type="nucleotide sequence ID" value="NC_014374.1"/>
</dbReference>
<dbReference type="OrthoDB" id="34139at2157"/>
<name>D9PZJ2_ACIS3</name>
<evidence type="ECO:0000313" key="4">
    <source>
        <dbReference type="EMBL" id="ADL18480.1"/>
    </source>
</evidence>
<dbReference type="InterPro" id="IPR041465">
    <property type="entry name" value="SfsA_N"/>
</dbReference>
<dbReference type="AlphaFoldDB" id="D9PZJ2"/>
<dbReference type="GO" id="GO:0003677">
    <property type="term" value="F:DNA binding"/>
    <property type="evidence" value="ECO:0007669"/>
    <property type="project" value="InterPro"/>
</dbReference>
<dbReference type="eggNOG" id="arCOG04115">
    <property type="taxonomic scope" value="Archaea"/>
</dbReference>
<protein>
    <recommendedName>
        <fullName evidence="1">Sugar fermentation stimulation protein homolog</fullName>
    </recommendedName>
</protein>
<accession>D9PZJ2</accession>
<dbReference type="Pfam" id="PF03749">
    <property type="entry name" value="SfsA"/>
    <property type="match status" value="1"/>
</dbReference>
<evidence type="ECO:0000313" key="5">
    <source>
        <dbReference type="Proteomes" id="UP000000346"/>
    </source>
</evidence>
<dbReference type="InterPro" id="IPR005224">
    <property type="entry name" value="SfsA"/>
</dbReference>
<dbReference type="CDD" id="cd22357">
    <property type="entry name" value="SfsA-like"/>
    <property type="match status" value="1"/>
</dbReference>
<dbReference type="PANTHER" id="PTHR30545:SF2">
    <property type="entry name" value="SUGAR FERMENTATION STIMULATION PROTEIN A"/>
    <property type="match status" value="1"/>
</dbReference>
<dbReference type="HOGENOM" id="CLU_052299_1_0_2"/>
<feature type="domain" description="SfsA N-terminal OB" evidence="3">
    <location>
        <begin position="17"/>
        <end position="75"/>
    </location>
</feature>
<dbReference type="InParanoid" id="D9PZJ2"/>
<gene>
    <name evidence="1" type="primary">sfsA</name>
    <name evidence="4" type="ordered locus">ASAC_0072</name>
</gene>
<dbReference type="HAMAP" id="MF_00095">
    <property type="entry name" value="SfsA"/>
    <property type="match status" value="1"/>
</dbReference>
<dbReference type="GeneID" id="9498283"/>
<feature type="domain" description="Sugar fermentation stimulation protein C-terminal" evidence="2">
    <location>
        <begin position="91"/>
        <end position="198"/>
    </location>
</feature>
<evidence type="ECO:0000256" key="1">
    <source>
        <dbReference type="HAMAP-Rule" id="MF_00095"/>
    </source>
</evidence>
<organism evidence="4 5">
    <name type="scientific">Acidilobus saccharovorans (strain DSM 16705 / JCM 18335 / VKM B-2471 / 345-15)</name>
    <dbReference type="NCBI Taxonomy" id="666510"/>
    <lineage>
        <taxon>Archaea</taxon>
        <taxon>Thermoproteota</taxon>
        <taxon>Thermoprotei</taxon>
        <taxon>Acidilobales</taxon>
        <taxon>Acidilobaceae</taxon>
        <taxon>Acidilobus</taxon>
    </lineage>
</organism>
<dbReference type="KEGG" id="asc:ASAC_0072"/>
<keyword evidence="5" id="KW-1185">Reference proteome</keyword>
<dbReference type="PANTHER" id="PTHR30545">
    <property type="entry name" value="SUGAR FERMENTATION STIMULATION PROTEIN A"/>
    <property type="match status" value="1"/>
</dbReference>
<dbReference type="InterPro" id="IPR040452">
    <property type="entry name" value="SfsA_C"/>
</dbReference>
<dbReference type="Pfam" id="PF17746">
    <property type="entry name" value="SfsA_N"/>
    <property type="match status" value="1"/>
</dbReference>
<reference evidence="4 5" key="1">
    <citation type="journal article" date="2010" name="Appl. Environ. Microbiol.">
        <title>The genome sequence of the crenarchaeon Acidilobus saccharovorans supports a new order, Acidilobales, and suggests an important ecological role in terrestrial acidic hot springs.</title>
        <authorList>
            <person name="Mardanov A.V."/>
            <person name="Svetlitchnyi V.A."/>
            <person name="Beletsky A.V."/>
            <person name="Prokofeva M.I."/>
            <person name="Bonch-Osmolovskaya E.A."/>
            <person name="Ravin N.V."/>
            <person name="Skryabin K.G."/>
        </authorList>
    </citation>
    <scope>NUCLEOTIDE SEQUENCE [LARGE SCALE GENOMIC DNA]</scope>
    <source>
        <strain evidence="5">DSM 16705 / JCM 18335 / VKM B-2471 / 345-15</strain>
    </source>
</reference>
<comment type="similarity">
    <text evidence="1">Belongs to the SfsA family.</text>
</comment>
<dbReference type="Gene3D" id="3.40.1350.60">
    <property type="match status" value="1"/>
</dbReference>
<proteinExistence type="inferred from homology"/>
<evidence type="ECO:0000259" key="3">
    <source>
        <dbReference type="Pfam" id="PF17746"/>
    </source>
</evidence>
<dbReference type="Gene3D" id="2.40.50.580">
    <property type="match status" value="1"/>
</dbReference>
<sequence>MAYTFEGPLREARVRGRPNRFLVILDDGTECHLHDPGRLRELIYPGNRVLVRPTRGLRTSCSVTAAWSNGRWVVVDSRIHNRVASLFLPPEATPEVRVGDSRLDFKYDDTYVEVKGCTLVVGGVALFPDAPTERGRRHAEELARLREEGHGATMMFLIMRDDALCVSPNWSTDPAFSSQFVKMVEAGARVEAHKFRLEGNRLIYVGDVPLCDGVLSGMPRAPPAAP</sequence>
<dbReference type="STRING" id="666510.ASAC_0072"/>